<dbReference type="AlphaFoldDB" id="A0A366KGH7"/>
<keyword evidence="3" id="KW-1185">Reference proteome</keyword>
<feature type="transmembrane region" description="Helical" evidence="1">
    <location>
        <begin position="52"/>
        <end position="71"/>
    </location>
</feature>
<keyword evidence="1" id="KW-0472">Membrane</keyword>
<keyword evidence="1" id="KW-0812">Transmembrane</keyword>
<evidence type="ECO:0000256" key="1">
    <source>
        <dbReference type="SAM" id="Phobius"/>
    </source>
</evidence>
<dbReference type="Proteomes" id="UP000252345">
    <property type="component" value="Unassembled WGS sequence"/>
</dbReference>
<proteinExistence type="predicted"/>
<protein>
    <submittedName>
        <fullName evidence="2">DUF2530 domain-containing protein</fullName>
    </submittedName>
</protein>
<dbReference type="EMBL" id="PDCH01000002">
    <property type="protein sequence ID" value="RBP99791.1"/>
    <property type="molecule type" value="Genomic_DNA"/>
</dbReference>
<organism evidence="2 3">
    <name type="scientific">Bifidobacterium xylocopae</name>
    <dbReference type="NCBI Taxonomy" id="2493119"/>
    <lineage>
        <taxon>Bacteria</taxon>
        <taxon>Bacillati</taxon>
        <taxon>Actinomycetota</taxon>
        <taxon>Actinomycetes</taxon>
        <taxon>Bifidobacteriales</taxon>
        <taxon>Bifidobacteriaceae</taxon>
        <taxon>Bifidobacterium</taxon>
    </lineage>
</organism>
<keyword evidence="1" id="KW-1133">Transmembrane helix</keyword>
<feature type="transmembrane region" description="Helical" evidence="1">
    <location>
        <begin position="26"/>
        <end position="46"/>
    </location>
</feature>
<sequence length="84" mass="9419">MKLAPIFDPDARRPSPKPVQVDLRRIFTVGTAAWALAMVVCFILLLCGLDSMKPLIVSAAGVAVGLLLLVWEHFNRWDYRRLAQ</sequence>
<dbReference type="OrthoDB" id="3243101at2"/>
<reference evidence="2 3" key="1">
    <citation type="submission" date="2017-10" db="EMBL/GenBank/DDBJ databases">
        <title>Bifidobacterium xylocopum sp. nov. and Bifidobacterium aemilianum sp. nov., from the carpenter bee (Xylocopa violacea) digestive tract.</title>
        <authorList>
            <person name="Alberoni D."/>
            <person name="Baffoni L."/>
            <person name="Di Gioia D."/>
            <person name="Gaggia F."/>
            <person name="Biavati B."/>
        </authorList>
    </citation>
    <scope>NUCLEOTIDE SEQUENCE [LARGE SCALE GENOMIC DNA]</scope>
    <source>
        <strain evidence="2 3">XV2</strain>
    </source>
</reference>
<name>A0A366KGH7_9BIFI</name>
<evidence type="ECO:0000313" key="2">
    <source>
        <dbReference type="EMBL" id="RBP99791.1"/>
    </source>
</evidence>
<dbReference type="RefSeq" id="WP_113852888.1">
    <property type="nucleotide sequence ID" value="NZ_PDCH01000002.1"/>
</dbReference>
<accession>A0A366KGH7</accession>
<gene>
    <name evidence="2" type="ORF">CRD59_01770</name>
</gene>
<comment type="caution">
    <text evidence="2">The sequence shown here is derived from an EMBL/GenBank/DDBJ whole genome shotgun (WGS) entry which is preliminary data.</text>
</comment>
<evidence type="ECO:0000313" key="3">
    <source>
        <dbReference type="Proteomes" id="UP000252345"/>
    </source>
</evidence>